<protein>
    <submittedName>
        <fullName evidence="2">Uncharacterized protein</fullName>
    </submittedName>
</protein>
<dbReference type="EnsemblMetazoa" id="AATE012915-RA">
    <property type="protein sequence ID" value="AATE012915-PA.1"/>
    <property type="gene ID" value="AATE012915"/>
</dbReference>
<evidence type="ECO:0000313" key="2">
    <source>
        <dbReference type="EnsemblMetazoa" id="AATE012915-PA.1"/>
    </source>
</evidence>
<accession>A0A182J7N2</accession>
<sequence length="122" mass="13928">MQTYRPPERRTRPISNKYFRTVPTTSSDWSVNKASRVPLSSTTEKDSSGSDIAVASIWHQLVIDTLLKKVVDVDRLEFGRQVERRVAARITVVQWKLRKLEDLPHDGNVAREDGIVQWGALV</sequence>
<organism evidence="2">
    <name type="scientific">Anopheles atroparvus</name>
    <name type="common">European mosquito</name>
    <dbReference type="NCBI Taxonomy" id="41427"/>
    <lineage>
        <taxon>Eukaryota</taxon>
        <taxon>Metazoa</taxon>
        <taxon>Ecdysozoa</taxon>
        <taxon>Arthropoda</taxon>
        <taxon>Hexapoda</taxon>
        <taxon>Insecta</taxon>
        <taxon>Pterygota</taxon>
        <taxon>Neoptera</taxon>
        <taxon>Endopterygota</taxon>
        <taxon>Diptera</taxon>
        <taxon>Nematocera</taxon>
        <taxon>Culicoidea</taxon>
        <taxon>Culicidae</taxon>
        <taxon>Anophelinae</taxon>
        <taxon>Anopheles</taxon>
    </lineage>
</organism>
<reference evidence="2" key="1">
    <citation type="submission" date="2022-08" db="UniProtKB">
        <authorList>
            <consortium name="EnsemblMetazoa"/>
        </authorList>
    </citation>
    <scope>IDENTIFICATION</scope>
    <source>
        <strain evidence="2">EBRO</strain>
    </source>
</reference>
<feature type="region of interest" description="Disordered" evidence="1">
    <location>
        <begin position="24"/>
        <end position="49"/>
    </location>
</feature>
<dbReference type="AlphaFoldDB" id="A0A182J7N2"/>
<feature type="compositionally biased region" description="Polar residues" evidence="1">
    <location>
        <begin position="24"/>
        <end position="42"/>
    </location>
</feature>
<dbReference type="VEuPathDB" id="VectorBase:AATE012915"/>
<evidence type="ECO:0000256" key="1">
    <source>
        <dbReference type="SAM" id="MobiDB-lite"/>
    </source>
</evidence>
<proteinExistence type="predicted"/>
<name>A0A182J7N2_ANOAO</name>